<dbReference type="InterPro" id="IPR029675">
    <property type="entry name" value="PGAP4"/>
</dbReference>
<dbReference type="GO" id="GO:0016757">
    <property type="term" value="F:glycosyltransferase activity"/>
    <property type="evidence" value="ECO:0007669"/>
    <property type="project" value="InterPro"/>
</dbReference>
<sequence>MGPSNQTMRIFLYFSIGYILLTLYVRTRTVRDPGSLFFDPWTAYDPSYSAYRLGQGEAYIDSISNSSVHPVPKAGPNPEICLGIATVARKGIRYFHDAVGTVLEGLSAEERANIYLILFIAHTEPARHPAYQEKWLYEVPDKVLLYQPDKIDMQRIQALEKDTENYLMRACNDVGTKYLLLMEDDVVAQDGWYHRTREALAIAEKKTEKLGASKWLYLRLFYSEEFFGWNSEEWPTYLWYSILAIVVVALVSLGSRQYIPSVKPHMPNSTVLLLCFVCTPLLIILFFAAGRTTMLPLPKGVHLMQNFGCCSQAFVFPRERVPELLELYKSKEEGYVDSITEAYANEHDELRWALIPSVMQHVGRQSTKSTSDTVGPPRYKTKAEMKGPERLWNFAFETIDPAAMSAEHEYAKEDFAEYVDISI</sequence>
<evidence type="ECO:0008006" key="4">
    <source>
        <dbReference type="Google" id="ProtNLM"/>
    </source>
</evidence>
<evidence type="ECO:0000256" key="1">
    <source>
        <dbReference type="SAM" id="Phobius"/>
    </source>
</evidence>
<name>A0A9W9T9V8_9EURO</name>
<evidence type="ECO:0000313" key="3">
    <source>
        <dbReference type="Proteomes" id="UP001150941"/>
    </source>
</evidence>
<keyword evidence="1" id="KW-1133">Transmembrane helix</keyword>
<dbReference type="PANTHER" id="PTHR31410">
    <property type="entry name" value="TRANSMEMBRANE PROTEIN 246"/>
    <property type="match status" value="1"/>
</dbReference>
<dbReference type="GO" id="GO:0006506">
    <property type="term" value="P:GPI anchor biosynthetic process"/>
    <property type="evidence" value="ECO:0007669"/>
    <property type="project" value="InterPro"/>
</dbReference>
<reference evidence="2" key="2">
    <citation type="journal article" date="2023" name="IMA Fungus">
        <title>Comparative genomic study of the Penicillium genus elucidates a diverse pangenome and 15 lateral gene transfer events.</title>
        <authorList>
            <person name="Petersen C."/>
            <person name="Sorensen T."/>
            <person name="Nielsen M.R."/>
            <person name="Sondergaard T.E."/>
            <person name="Sorensen J.L."/>
            <person name="Fitzpatrick D.A."/>
            <person name="Frisvad J.C."/>
            <person name="Nielsen K.L."/>
        </authorList>
    </citation>
    <scope>NUCLEOTIDE SEQUENCE</scope>
    <source>
        <strain evidence="2">IBT 19713</strain>
    </source>
</reference>
<dbReference type="CDD" id="cd22189">
    <property type="entry name" value="PGAP4-like_fungal"/>
    <property type="match status" value="1"/>
</dbReference>
<dbReference type="Proteomes" id="UP001150941">
    <property type="component" value="Unassembled WGS sequence"/>
</dbReference>
<proteinExistence type="predicted"/>
<organism evidence="2 3">
    <name type="scientific">Penicillium chermesinum</name>
    <dbReference type="NCBI Taxonomy" id="63820"/>
    <lineage>
        <taxon>Eukaryota</taxon>
        <taxon>Fungi</taxon>
        <taxon>Dikarya</taxon>
        <taxon>Ascomycota</taxon>
        <taxon>Pezizomycotina</taxon>
        <taxon>Eurotiomycetes</taxon>
        <taxon>Eurotiomycetidae</taxon>
        <taxon>Eurotiales</taxon>
        <taxon>Aspergillaceae</taxon>
        <taxon>Penicillium</taxon>
    </lineage>
</organism>
<dbReference type="OrthoDB" id="2016523at2759"/>
<keyword evidence="1" id="KW-0812">Transmembrane</keyword>
<feature type="transmembrane region" description="Helical" evidence="1">
    <location>
        <begin position="271"/>
        <end position="289"/>
    </location>
</feature>
<gene>
    <name evidence="2" type="ORF">N7468_010602</name>
</gene>
<dbReference type="AlphaFoldDB" id="A0A9W9T9V8"/>
<feature type="transmembrane region" description="Helical" evidence="1">
    <location>
        <begin position="6"/>
        <end position="25"/>
    </location>
</feature>
<dbReference type="EMBL" id="JAPQKS010000009">
    <property type="protein sequence ID" value="KAJ5214923.1"/>
    <property type="molecule type" value="Genomic_DNA"/>
</dbReference>
<dbReference type="GO" id="GO:0000139">
    <property type="term" value="C:Golgi membrane"/>
    <property type="evidence" value="ECO:0007669"/>
    <property type="project" value="InterPro"/>
</dbReference>
<accession>A0A9W9T9V8</accession>
<feature type="transmembrane region" description="Helical" evidence="1">
    <location>
        <begin position="237"/>
        <end position="259"/>
    </location>
</feature>
<keyword evidence="1" id="KW-0472">Membrane</keyword>
<dbReference type="RefSeq" id="XP_058325420.1">
    <property type="nucleotide sequence ID" value="XM_058479897.1"/>
</dbReference>
<comment type="caution">
    <text evidence="2">The sequence shown here is derived from an EMBL/GenBank/DDBJ whole genome shotgun (WGS) entry which is preliminary data.</text>
</comment>
<dbReference type="PANTHER" id="PTHR31410:SF1">
    <property type="entry name" value="POST-GPI ATTACHMENT TO PROTEINS FACTOR 4"/>
    <property type="match status" value="1"/>
</dbReference>
<dbReference type="GeneID" id="83207201"/>
<reference evidence="2" key="1">
    <citation type="submission" date="2022-11" db="EMBL/GenBank/DDBJ databases">
        <authorList>
            <person name="Petersen C."/>
        </authorList>
    </citation>
    <scope>NUCLEOTIDE SEQUENCE</scope>
    <source>
        <strain evidence="2">IBT 19713</strain>
    </source>
</reference>
<evidence type="ECO:0000313" key="2">
    <source>
        <dbReference type="EMBL" id="KAJ5214923.1"/>
    </source>
</evidence>
<keyword evidence="3" id="KW-1185">Reference proteome</keyword>
<protein>
    <recommendedName>
        <fullName evidence="4">Integral membrane protein</fullName>
    </recommendedName>
</protein>